<dbReference type="GO" id="GO:0051539">
    <property type="term" value="F:4 iron, 4 sulfur cluster binding"/>
    <property type="evidence" value="ECO:0007669"/>
    <property type="project" value="TreeGrafter"/>
</dbReference>
<gene>
    <name evidence="2" type="ORF">Azoinq_06100</name>
</gene>
<evidence type="ECO:0000313" key="3">
    <source>
        <dbReference type="Proteomes" id="UP000683428"/>
    </source>
</evidence>
<evidence type="ECO:0000259" key="1">
    <source>
        <dbReference type="Pfam" id="PF01521"/>
    </source>
</evidence>
<keyword evidence="3" id="KW-1185">Reference proteome</keyword>
<dbReference type="Proteomes" id="UP000683428">
    <property type="component" value="Chromosome"/>
</dbReference>
<dbReference type="PANTHER" id="PTHR43011:SF1">
    <property type="entry name" value="IRON-SULFUR CLUSTER ASSEMBLY 2 HOMOLOG, MITOCHONDRIAL"/>
    <property type="match status" value="1"/>
</dbReference>
<feature type="domain" description="Core" evidence="1">
    <location>
        <begin position="1"/>
        <end position="104"/>
    </location>
</feature>
<accession>A0A975XVT5</accession>
<dbReference type="GO" id="GO:0051537">
    <property type="term" value="F:2 iron, 2 sulfur cluster binding"/>
    <property type="evidence" value="ECO:0007669"/>
    <property type="project" value="TreeGrafter"/>
</dbReference>
<dbReference type="InterPro" id="IPR016092">
    <property type="entry name" value="ATAP"/>
</dbReference>
<sequence length="134" mass="13765">MCVTITPRAAKYMRRMVRFGEGSAAAGFRLTVKPGGCSGLDSSFTVEEQPQAGDTIIEQNGALLFLTPESCNLLTGCTIDFRESATVGGLVFDNPAAPHVCGCGATSGGAPGVGVVTFMKREAAPTGTCNQTKG</sequence>
<dbReference type="InterPro" id="IPR000361">
    <property type="entry name" value="ATAP_core_dom"/>
</dbReference>
<dbReference type="Pfam" id="PF01521">
    <property type="entry name" value="Fe-S_biosyn"/>
    <property type="match status" value="1"/>
</dbReference>
<dbReference type="RefSeq" id="WP_216130973.1">
    <property type="nucleotide sequence ID" value="NZ_CP064782.1"/>
</dbReference>
<reference evidence="2" key="1">
    <citation type="submission" date="2020-11" db="EMBL/GenBank/DDBJ databases">
        <title>Azospira inquinata sp. nov.</title>
        <authorList>
            <person name="Moe W.M."/>
            <person name="Mikes M.C."/>
        </authorList>
    </citation>
    <scope>NUCLEOTIDE SEQUENCE</scope>
    <source>
        <strain evidence="2">Azo-3</strain>
    </source>
</reference>
<evidence type="ECO:0000313" key="2">
    <source>
        <dbReference type="EMBL" id="QWT50164.1"/>
    </source>
</evidence>
<proteinExistence type="predicted"/>
<dbReference type="EMBL" id="CP064782">
    <property type="protein sequence ID" value="QWT50164.1"/>
    <property type="molecule type" value="Genomic_DNA"/>
</dbReference>
<dbReference type="AlphaFoldDB" id="A0A975XVT5"/>
<dbReference type="GO" id="GO:0016226">
    <property type="term" value="P:iron-sulfur cluster assembly"/>
    <property type="evidence" value="ECO:0007669"/>
    <property type="project" value="InterPro"/>
</dbReference>
<name>A0A975XVT5_9RHOO</name>
<dbReference type="KEGG" id="aiq:Azoinq_06100"/>
<dbReference type="GO" id="GO:0005506">
    <property type="term" value="F:iron ion binding"/>
    <property type="evidence" value="ECO:0007669"/>
    <property type="project" value="TreeGrafter"/>
</dbReference>
<protein>
    <submittedName>
        <fullName evidence="2">Iron-sulfur cluster assembly accessory protein</fullName>
    </submittedName>
</protein>
<organism evidence="2 3">
    <name type="scientific">Azospira inquinata</name>
    <dbReference type="NCBI Taxonomy" id="2785627"/>
    <lineage>
        <taxon>Bacteria</taxon>
        <taxon>Pseudomonadati</taxon>
        <taxon>Pseudomonadota</taxon>
        <taxon>Betaproteobacteria</taxon>
        <taxon>Rhodocyclales</taxon>
        <taxon>Rhodocyclaceae</taxon>
        <taxon>Azospira</taxon>
    </lineage>
</organism>
<dbReference type="NCBIfam" id="TIGR00049">
    <property type="entry name" value="iron-sulfur cluster assembly accessory protein"/>
    <property type="match status" value="1"/>
</dbReference>
<dbReference type="PANTHER" id="PTHR43011">
    <property type="entry name" value="IRON-SULFUR CLUSTER ASSEMBLY 2 HOMOLOG, MITOCHONDRIAL"/>
    <property type="match status" value="1"/>
</dbReference>